<keyword evidence="2" id="KW-1185">Reference proteome</keyword>
<dbReference type="Proteomes" id="UP000252107">
    <property type="component" value="Unassembled WGS sequence"/>
</dbReference>
<protein>
    <submittedName>
        <fullName evidence="1">Uncharacterized protein</fullName>
    </submittedName>
</protein>
<evidence type="ECO:0000313" key="2">
    <source>
        <dbReference type="Proteomes" id="UP000252107"/>
    </source>
</evidence>
<name>A0A367RLD2_9NOSO</name>
<proteinExistence type="predicted"/>
<comment type="caution">
    <text evidence="1">The sequence shown here is derived from an EMBL/GenBank/DDBJ whole genome shotgun (WGS) entry which is preliminary data.</text>
</comment>
<sequence length="96" mass="11451">MDTGQDFLFCNERIATKYNPFYENEYLIIQTYPREKRLIVEHRSFDYQQATSSCELKNLAHDYSSFGLRVFHDGKLWNVDWQGLPVPTPALRIFQK</sequence>
<evidence type="ECO:0000313" key="1">
    <source>
        <dbReference type="EMBL" id="RCJ36691.1"/>
    </source>
</evidence>
<dbReference type="AlphaFoldDB" id="A0A367RLD2"/>
<organism evidence="1 2">
    <name type="scientific">Nostoc minutum NIES-26</name>
    <dbReference type="NCBI Taxonomy" id="1844469"/>
    <lineage>
        <taxon>Bacteria</taxon>
        <taxon>Bacillati</taxon>
        <taxon>Cyanobacteriota</taxon>
        <taxon>Cyanophyceae</taxon>
        <taxon>Nostocales</taxon>
        <taxon>Nostocaceae</taxon>
        <taxon>Nostoc</taxon>
    </lineage>
</organism>
<dbReference type="EMBL" id="LXQD01000137">
    <property type="protein sequence ID" value="RCJ36691.1"/>
    <property type="molecule type" value="Genomic_DNA"/>
</dbReference>
<reference evidence="1" key="1">
    <citation type="submission" date="2016-04" db="EMBL/GenBank/DDBJ databases">
        <authorList>
            <person name="Tabuchi Yagui T.R."/>
        </authorList>
    </citation>
    <scope>NUCLEOTIDE SEQUENCE [LARGE SCALE GENOMIC DNA]</scope>
    <source>
        <strain evidence="1">NIES-26</strain>
    </source>
</reference>
<accession>A0A367RLD2</accession>
<gene>
    <name evidence="1" type="ORF">A6770_40520</name>
</gene>